<feature type="compositionally biased region" description="Polar residues" evidence="1">
    <location>
        <begin position="87"/>
        <end position="100"/>
    </location>
</feature>
<dbReference type="AlphaFoldDB" id="A0A0F4YFF7"/>
<proteinExistence type="predicted"/>
<organism evidence="2 3">
    <name type="scientific">Rasamsonia emersonii (strain ATCC 16479 / CBS 393.64 / IMI 116815)</name>
    <dbReference type="NCBI Taxonomy" id="1408163"/>
    <lineage>
        <taxon>Eukaryota</taxon>
        <taxon>Fungi</taxon>
        <taxon>Dikarya</taxon>
        <taxon>Ascomycota</taxon>
        <taxon>Pezizomycotina</taxon>
        <taxon>Eurotiomycetes</taxon>
        <taxon>Eurotiomycetidae</taxon>
        <taxon>Eurotiales</taxon>
        <taxon>Trichocomaceae</taxon>
        <taxon>Rasamsonia</taxon>
    </lineage>
</organism>
<accession>A0A0F4YFF7</accession>
<reference evidence="2 3" key="1">
    <citation type="submission" date="2015-04" db="EMBL/GenBank/DDBJ databases">
        <authorList>
            <person name="Heijne W.H."/>
            <person name="Fedorova N.D."/>
            <person name="Nierman W.C."/>
            <person name="Vollebregt A.W."/>
            <person name="Zhao Z."/>
            <person name="Wu L."/>
            <person name="Kumar M."/>
            <person name="Stam H."/>
            <person name="van den Berg M.A."/>
            <person name="Pel H.J."/>
        </authorList>
    </citation>
    <scope>NUCLEOTIDE SEQUENCE [LARGE SCALE GENOMIC DNA]</scope>
    <source>
        <strain evidence="2 3">CBS 393.64</strain>
    </source>
</reference>
<evidence type="ECO:0000313" key="3">
    <source>
        <dbReference type="Proteomes" id="UP000053958"/>
    </source>
</evidence>
<feature type="compositionally biased region" description="Basic residues" evidence="1">
    <location>
        <begin position="54"/>
        <end position="69"/>
    </location>
</feature>
<evidence type="ECO:0000256" key="1">
    <source>
        <dbReference type="SAM" id="MobiDB-lite"/>
    </source>
</evidence>
<protein>
    <submittedName>
        <fullName evidence="2">Uncharacterized protein</fullName>
    </submittedName>
</protein>
<feature type="compositionally biased region" description="Basic and acidic residues" evidence="1">
    <location>
        <begin position="72"/>
        <end position="86"/>
    </location>
</feature>
<dbReference type="RefSeq" id="XP_013323501.1">
    <property type="nucleotide sequence ID" value="XM_013468047.1"/>
</dbReference>
<sequence>MEISGIGRILYREERHIKPPVIILYVKPLVNVSLENVKFKLDLILIARSAPRTSVKKKSGGDKKKKKYSLHMTEKKENKDKDDKTVSDTNQQTNLTAGLT</sequence>
<dbReference type="Proteomes" id="UP000053958">
    <property type="component" value="Unassembled WGS sequence"/>
</dbReference>
<keyword evidence="3" id="KW-1185">Reference proteome</keyword>
<feature type="region of interest" description="Disordered" evidence="1">
    <location>
        <begin position="52"/>
        <end position="100"/>
    </location>
</feature>
<gene>
    <name evidence="2" type="ORF">T310_9503</name>
</gene>
<comment type="caution">
    <text evidence="2">The sequence shown here is derived from an EMBL/GenBank/DDBJ whole genome shotgun (WGS) entry which is preliminary data.</text>
</comment>
<dbReference type="EMBL" id="LASV01000732">
    <property type="protein sequence ID" value="KKA16889.1"/>
    <property type="molecule type" value="Genomic_DNA"/>
</dbReference>
<evidence type="ECO:0000313" key="2">
    <source>
        <dbReference type="EMBL" id="KKA16889.1"/>
    </source>
</evidence>
<name>A0A0F4YFF7_RASE3</name>
<dbReference type="GeneID" id="25321436"/>